<evidence type="ECO:0000259" key="9">
    <source>
        <dbReference type="PROSITE" id="PS50184"/>
    </source>
</evidence>
<dbReference type="CDD" id="cd00110">
    <property type="entry name" value="LamG"/>
    <property type="match status" value="1"/>
</dbReference>
<dbReference type="Gene3D" id="6.20.200.20">
    <property type="match status" value="2"/>
</dbReference>
<sequence length="953" mass="105788">SGFGTDPALRIDVFDELHLGESYAGVSEVQGFHNESRAYLFKDMWRSVRASAGVAERMVQNLRGRVEFTILLTVKQDKFNSGVMLSIHHGDQRYLELESSGQRSEIRLHYRTAERRTRAEVFPYRLADARWHRLAMSFSASQLLLYVDCSRIYERIVEMPSMDIPSGATVWIGQRNNAHGLFKGAMQDLQVLLMPQGYISQCPDLNRTCPTCNDFHGLVQKIMELQDILAKTSSKLARAEERMKALDGCYCERTCSVSGEVYRDEEIWIVGCRNCTCLNGSVECENVYCPAPQCPPDTAPAYIPGACCKECQPATFVQLLPCWEAVLSGEDRSMRRVEIESTPCPELNCPESEQITLTDRCCRVCRGHDFCVESPLRKCVENSQCMNLEAGAYCSCNNGYRAVRDDSAYCQDVDECAEGRHYCRENTVCMNTPGSFMCVCHTGYIRIDDYSCTEHDECASGLHSCDENALCFNTVGGHSCTCKPGYVGNGTVCRAQCDGLCHNGGSCFVPDTCVCQQGFTGKRCETDIDECSDGFVECDSRATCINLPGWYHCECRDGYHDNGMFSANGESCEDIDECVTGRHSCANDTVCFNVDGGYDCRCPHGKNCTGDCLHEGKVKHNRQIWVLDDDRCSVCSCQSGLVMCRRMVCDCENPTVDVLCCPECDPRLSSQCLHQNGLLTYSNGDTWVENCQQCQCLRGAVDCWPVACAPAPPDCELVAVPEGECCPRCVADPCQADAMHNGVADTCVDEHGVTRFSGSAWTKHGTECSLCQCKSGPEHQWQSSPRSPRIQEVAVQRVLMHLLLGSPSLAEGDGVLCCTTMFEKTSTGCDGIFADKAVCMAIMTTRGVWTPYCRPAPATQERPSVCLSHICTPPPLLAHVHSSTPVESKAAPAWNHVEVSQVSEEEEDGEKRMCRVVLRREVMEGKRMEEMRKERRGCERVKWGSGVVFQPDS</sequence>
<dbReference type="PROSITE" id="PS00022">
    <property type="entry name" value="EGF_1"/>
    <property type="match status" value="1"/>
</dbReference>
<feature type="domain" description="VWFC" evidence="9">
    <location>
        <begin position="670"/>
        <end position="730"/>
    </location>
</feature>
<dbReference type="SMART" id="SM00282">
    <property type="entry name" value="LamG"/>
    <property type="match status" value="1"/>
</dbReference>
<keyword evidence="11" id="KW-1185">Reference proteome</keyword>
<dbReference type="GO" id="GO:0008201">
    <property type="term" value="F:heparin binding"/>
    <property type="evidence" value="ECO:0007669"/>
    <property type="project" value="TreeGrafter"/>
</dbReference>
<dbReference type="Gene3D" id="2.60.120.200">
    <property type="match status" value="1"/>
</dbReference>
<keyword evidence="4" id="KW-0106">Calcium</keyword>
<dbReference type="SUPFAM" id="SSF49899">
    <property type="entry name" value="Concanavalin A-like lectins/glucanases"/>
    <property type="match status" value="1"/>
</dbReference>
<evidence type="ECO:0000256" key="6">
    <source>
        <dbReference type="ARBA" id="ARBA00023180"/>
    </source>
</evidence>
<comment type="caution">
    <text evidence="7">Lacks conserved residue(s) required for the propagation of feature annotation.</text>
</comment>
<dbReference type="InterPro" id="IPR009030">
    <property type="entry name" value="Growth_fac_rcpt_cys_sf"/>
</dbReference>
<dbReference type="InterPro" id="IPR024731">
    <property type="entry name" value="NELL2-like_EGF"/>
</dbReference>
<organism evidence="10 11">
    <name type="scientific">Electrophorus voltai</name>
    <dbReference type="NCBI Taxonomy" id="2609070"/>
    <lineage>
        <taxon>Eukaryota</taxon>
        <taxon>Metazoa</taxon>
        <taxon>Chordata</taxon>
        <taxon>Craniata</taxon>
        <taxon>Vertebrata</taxon>
        <taxon>Euteleostomi</taxon>
        <taxon>Actinopterygii</taxon>
        <taxon>Neopterygii</taxon>
        <taxon>Teleostei</taxon>
        <taxon>Ostariophysi</taxon>
        <taxon>Gymnotiformes</taxon>
        <taxon>Gymnotoidei</taxon>
        <taxon>Gymnotidae</taxon>
        <taxon>Electrophorus</taxon>
    </lineage>
</organism>
<dbReference type="SMART" id="SM00179">
    <property type="entry name" value="EGF_CA"/>
    <property type="match status" value="5"/>
</dbReference>
<feature type="domain" description="EGF-like" evidence="8">
    <location>
        <begin position="527"/>
        <end position="573"/>
    </location>
</feature>
<dbReference type="CDD" id="cd00054">
    <property type="entry name" value="EGF_CA"/>
    <property type="match status" value="3"/>
</dbReference>
<feature type="domain" description="VWFC" evidence="9">
    <location>
        <begin position="253"/>
        <end position="312"/>
    </location>
</feature>
<dbReference type="Gene3D" id="2.10.70.10">
    <property type="entry name" value="Complement Module, domain 1"/>
    <property type="match status" value="1"/>
</dbReference>
<keyword evidence="3" id="KW-0677">Repeat</keyword>
<dbReference type="PROSITE" id="PS01186">
    <property type="entry name" value="EGF_2"/>
    <property type="match status" value="3"/>
</dbReference>
<feature type="domain" description="VWFC" evidence="9">
    <location>
        <begin position="610"/>
        <end position="665"/>
    </location>
</feature>
<dbReference type="SMART" id="SM00210">
    <property type="entry name" value="TSPN"/>
    <property type="match status" value="1"/>
</dbReference>
<dbReference type="PANTHER" id="PTHR24042:SF0">
    <property type="entry name" value="PROTEIN KINASE C-BINDING PROTEIN NELL2"/>
    <property type="match status" value="1"/>
</dbReference>
<evidence type="ECO:0000259" key="8">
    <source>
        <dbReference type="PROSITE" id="PS50026"/>
    </source>
</evidence>
<dbReference type="SUPFAM" id="SSF57603">
    <property type="entry name" value="FnI-like domain"/>
    <property type="match status" value="2"/>
</dbReference>
<feature type="disulfide bond" evidence="7">
    <location>
        <begin position="497"/>
        <end position="507"/>
    </location>
</feature>
<evidence type="ECO:0000256" key="5">
    <source>
        <dbReference type="ARBA" id="ARBA00023157"/>
    </source>
</evidence>
<comment type="caution">
    <text evidence="10">The sequence shown here is derived from an EMBL/GenBank/DDBJ whole genome shotgun (WGS) entry which is preliminary data.</text>
</comment>
<feature type="disulfide bond" evidence="7">
    <location>
        <begin position="515"/>
        <end position="524"/>
    </location>
</feature>
<dbReference type="FunFam" id="2.10.25.10:FF:000102">
    <property type="entry name" value="Protein kinase C-binding protein NELL2"/>
    <property type="match status" value="1"/>
</dbReference>
<dbReference type="InterPro" id="IPR000742">
    <property type="entry name" value="EGF"/>
</dbReference>
<feature type="domain" description="EGF-like" evidence="8">
    <location>
        <begin position="412"/>
        <end position="453"/>
    </location>
</feature>
<dbReference type="InterPro" id="IPR001881">
    <property type="entry name" value="EGF-like_Ca-bd_dom"/>
</dbReference>
<keyword evidence="2" id="KW-0732">Signal</keyword>
<dbReference type="InterPro" id="IPR018097">
    <property type="entry name" value="EGF_Ca-bd_CS"/>
</dbReference>
<keyword evidence="5 7" id="KW-1015">Disulfide bond</keyword>
<dbReference type="FunFam" id="2.10.25.10:FF:000111">
    <property type="entry name" value="Protein kinase C-binding protein NELL2"/>
    <property type="match status" value="1"/>
</dbReference>
<proteinExistence type="predicted"/>
<dbReference type="FunFam" id="2.10.70.10:FF:000023">
    <property type="entry name" value="protein kinase C-binding protein NELL2"/>
    <property type="match status" value="1"/>
</dbReference>
<feature type="domain" description="EGF-like" evidence="8">
    <location>
        <begin position="495"/>
        <end position="525"/>
    </location>
</feature>
<dbReference type="PANTHER" id="PTHR24042">
    <property type="entry name" value="NEL HOMOLOG"/>
    <property type="match status" value="1"/>
</dbReference>
<dbReference type="EMBL" id="JAROKS010000022">
    <property type="protein sequence ID" value="KAK1789489.1"/>
    <property type="molecule type" value="Genomic_DNA"/>
</dbReference>
<evidence type="ECO:0000256" key="7">
    <source>
        <dbReference type="PROSITE-ProRule" id="PRU00076"/>
    </source>
</evidence>
<dbReference type="InterPro" id="IPR048287">
    <property type="entry name" value="TSPN-like_N"/>
</dbReference>
<name>A0AAD8Z126_9TELE</name>
<protein>
    <recommendedName>
        <fullName evidence="12">Neural EGFL like 2</fullName>
    </recommendedName>
</protein>
<evidence type="ECO:0000256" key="4">
    <source>
        <dbReference type="ARBA" id="ARBA00022837"/>
    </source>
</evidence>
<evidence type="ECO:0000256" key="1">
    <source>
        <dbReference type="ARBA" id="ARBA00022536"/>
    </source>
</evidence>
<evidence type="ECO:0000313" key="11">
    <source>
        <dbReference type="Proteomes" id="UP001239994"/>
    </source>
</evidence>
<dbReference type="InterPro" id="IPR000152">
    <property type="entry name" value="EGF-type_Asp/Asn_hydroxyl_site"/>
</dbReference>
<gene>
    <name evidence="10" type="ORF">P4O66_015406</name>
</gene>
<dbReference type="GO" id="GO:0005509">
    <property type="term" value="F:calcium ion binding"/>
    <property type="evidence" value="ECO:0007669"/>
    <property type="project" value="InterPro"/>
</dbReference>
<dbReference type="InterPro" id="IPR001791">
    <property type="entry name" value="Laminin_G"/>
</dbReference>
<dbReference type="GO" id="GO:0005080">
    <property type="term" value="F:protein kinase C binding"/>
    <property type="evidence" value="ECO:0007669"/>
    <property type="project" value="TreeGrafter"/>
</dbReference>
<dbReference type="InterPro" id="IPR049883">
    <property type="entry name" value="NOTCH1_EGF-like"/>
</dbReference>
<dbReference type="FunFam" id="2.10.25.10:FF:000211">
    <property type="entry name" value="Protein kinase C-binding protein NELL1"/>
    <property type="match status" value="1"/>
</dbReference>
<dbReference type="PROSITE" id="PS00010">
    <property type="entry name" value="ASX_HYDROXYL"/>
    <property type="match status" value="3"/>
</dbReference>
<dbReference type="PROSITE" id="PS01187">
    <property type="entry name" value="EGF_CA"/>
    <property type="match status" value="2"/>
</dbReference>
<dbReference type="PROSITE" id="PS01208">
    <property type="entry name" value="VWFC_1"/>
    <property type="match status" value="2"/>
</dbReference>
<dbReference type="InterPro" id="IPR051586">
    <property type="entry name" value="PKC-binding_NELL"/>
</dbReference>
<keyword evidence="6" id="KW-0325">Glycoprotein</keyword>
<dbReference type="GO" id="GO:0005737">
    <property type="term" value="C:cytoplasm"/>
    <property type="evidence" value="ECO:0007669"/>
    <property type="project" value="TreeGrafter"/>
</dbReference>
<dbReference type="Gene3D" id="2.10.25.10">
    <property type="entry name" value="Laminin"/>
    <property type="match status" value="6"/>
</dbReference>
<dbReference type="InterPro" id="IPR013320">
    <property type="entry name" value="ConA-like_dom_sf"/>
</dbReference>
<dbReference type="SMART" id="SM00215">
    <property type="entry name" value="VWC_out"/>
    <property type="match status" value="2"/>
</dbReference>
<dbReference type="GO" id="GO:0005615">
    <property type="term" value="C:extracellular space"/>
    <property type="evidence" value="ECO:0007669"/>
    <property type="project" value="TreeGrafter"/>
</dbReference>
<dbReference type="FunFam" id="2.60.120.200:FF:000015">
    <property type="entry name" value="protein kinase C-binding protein NELL1"/>
    <property type="match status" value="1"/>
</dbReference>
<dbReference type="PROSITE" id="PS50184">
    <property type="entry name" value="VWFC_2"/>
    <property type="match status" value="3"/>
</dbReference>
<feature type="non-terminal residue" evidence="10">
    <location>
        <position position="1"/>
    </location>
</feature>
<reference evidence="10" key="1">
    <citation type="submission" date="2023-03" db="EMBL/GenBank/DDBJ databases">
        <title>Electrophorus voltai genome.</title>
        <authorList>
            <person name="Bian C."/>
        </authorList>
    </citation>
    <scope>NUCLEOTIDE SEQUENCE</scope>
    <source>
        <strain evidence="10">CB-2022</strain>
        <tissue evidence="10">Muscle</tissue>
    </source>
</reference>
<dbReference type="SMART" id="SM00214">
    <property type="entry name" value="VWC"/>
    <property type="match status" value="3"/>
</dbReference>
<evidence type="ECO:0000313" key="10">
    <source>
        <dbReference type="EMBL" id="KAK1789489.1"/>
    </source>
</evidence>
<dbReference type="InterPro" id="IPR001007">
    <property type="entry name" value="VWF_dom"/>
</dbReference>
<feature type="domain" description="EGF-like" evidence="8">
    <location>
        <begin position="574"/>
        <end position="609"/>
    </location>
</feature>
<dbReference type="Pfam" id="PF13385">
    <property type="entry name" value="Laminin_G_3"/>
    <property type="match status" value="1"/>
</dbReference>
<dbReference type="SMART" id="SM00181">
    <property type="entry name" value="EGF"/>
    <property type="match status" value="6"/>
</dbReference>
<evidence type="ECO:0008006" key="12">
    <source>
        <dbReference type="Google" id="ProtNLM"/>
    </source>
</evidence>
<keyword evidence="1 7" id="KW-0245">EGF-like domain</keyword>
<dbReference type="Pfam" id="PF12947">
    <property type="entry name" value="EGF_3"/>
    <property type="match status" value="1"/>
</dbReference>
<accession>A0AAD8Z126</accession>
<dbReference type="Pfam" id="PF00093">
    <property type="entry name" value="VWC"/>
    <property type="match status" value="2"/>
</dbReference>
<dbReference type="AlphaFoldDB" id="A0AAD8Z126"/>
<dbReference type="FunFam" id="2.10.25.10:FF:000121">
    <property type="entry name" value="Neural EGFL like 2"/>
    <property type="match status" value="1"/>
</dbReference>
<dbReference type="Pfam" id="PF07645">
    <property type="entry name" value="EGF_CA"/>
    <property type="match status" value="3"/>
</dbReference>
<dbReference type="Proteomes" id="UP001239994">
    <property type="component" value="Unassembled WGS sequence"/>
</dbReference>
<feature type="domain" description="EGF-like" evidence="8">
    <location>
        <begin position="454"/>
        <end position="494"/>
    </location>
</feature>
<dbReference type="PROSITE" id="PS50026">
    <property type="entry name" value="EGF_3"/>
    <property type="match status" value="5"/>
</dbReference>
<evidence type="ECO:0000256" key="2">
    <source>
        <dbReference type="ARBA" id="ARBA00022729"/>
    </source>
</evidence>
<evidence type="ECO:0000256" key="3">
    <source>
        <dbReference type="ARBA" id="ARBA00022737"/>
    </source>
</evidence>
<dbReference type="SUPFAM" id="SSF57184">
    <property type="entry name" value="Growth factor receptor domain"/>
    <property type="match status" value="2"/>
</dbReference>